<keyword evidence="2" id="KW-0540">Nuclease</keyword>
<dbReference type="Gene3D" id="3.60.10.10">
    <property type="entry name" value="Endonuclease/exonuclease/phosphatase"/>
    <property type="match status" value="1"/>
</dbReference>
<dbReference type="Pfam" id="PF03372">
    <property type="entry name" value="Exo_endo_phos"/>
    <property type="match status" value="1"/>
</dbReference>
<feature type="domain" description="Endonuclease/exonuclease/phosphatase" evidence="1">
    <location>
        <begin position="26"/>
        <end position="341"/>
    </location>
</feature>
<gene>
    <name evidence="2" type="ORF">V6242_15600</name>
</gene>
<accession>A0ABU9GAA1</accession>
<dbReference type="EMBL" id="JBAKAR010000017">
    <property type="protein sequence ID" value="MEL0614579.1"/>
    <property type="molecule type" value="Genomic_DNA"/>
</dbReference>
<dbReference type="GO" id="GO:0004519">
    <property type="term" value="F:endonuclease activity"/>
    <property type="evidence" value="ECO:0007669"/>
    <property type="project" value="UniProtKB-KW"/>
</dbReference>
<keyword evidence="2" id="KW-0378">Hydrolase</keyword>
<name>A0ABU9GAA1_9GAMM</name>
<dbReference type="SUPFAM" id="SSF56219">
    <property type="entry name" value="DNase I-like"/>
    <property type="match status" value="1"/>
</dbReference>
<proteinExistence type="predicted"/>
<evidence type="ECO:0000313" key="3">
    <source>
        <dbReference type="Proteomes" id="UP001379949"/>
    </source>
</evidence>
<reference evidence="2 3" key="1">
    <citation type="submission" date="2024-02" db="EMBL/GenBank/DDBJ databases">
        <title>Bacteria isolated from the canopy kelp, Nereocystis luetkeana.</title>
        <authorList>
            <person name="Pfister C.A."/>
            <person name="Younker I.T."/>
            <person name="Light S.H."/>
        </authorList>
    </citation>
    <scope>NUCLEOTIDE SEQUENCE [LARGE SCALE GENOMIC DNA]</scope>
    <source>
        <strain evidence="2 3">TI.4.07</strain>
    </source>
</reference>
<dbReference type="RefSeq" id="WP_341567972.1">
    <property type="nucleotide sequence ID" value="NZ_JBAKAR010000017.1"/>
</dbReference>
<protein>
    <submittedName>
        <fullName evidence="2">Endonuclease/exonuclease/phosphatase family protein</fullName>
    </submittedName>
</protein>
<sequence>MVVRIASYNTALSRPNRGDLLAALESGRDKQVLATVALLQHIRADIILLNEVDFDPSGRVVALLQQALRQPANNAALDYPYAYCQPVNSGEPSGRDFDKDGMASDQGSDALGFGLFPGQYGMVLLSRFPIDSVSSRTFQSFLWKDMPNPCLPKNAQGDAWFDSADLAVLPLSSKSHWDVAINIGGRRLRCLCSHPTPPVFDGPERRNACRNHDEIRFWSDYLSAEPYFYDDQGRRGGLDQEDFVLLGDLNASPVEGDAYQQAIKRLLQHPRMAQCAFPDSIGAIAHSAKLDKNIAKHHTAVWRMQADYVRVSQTLSPSYQAVFWPAKKHKAASLLTDTSDHRLVFIDLPFVKN</sequence>
<dbReference type="InterPro" id="IPR005135">
    <property type="entry name" value="Endo/exonuclease/phosphatase"/>
</dbReference>
<organism evidence="2 3">
    <name type="scientific">Marinomonas arenicola</name>
    <dbReference type="NCBI Taxonomy" id="569601"/>
    <lineage>
        <taxon>Bacteria</taxon>
        <taxon>Pseudomonadati</taxon>
        <taxon>Pseudomonadota</taxon>
        <taxon>Gammaproteobacteria</taxon>
        <taxon>Oceanospirillales</taxon>
        <taxon>Oceanospirillaceae</taxon>
        <taxon>Marinomonas</taxon>
    </lineage>
</organism>
<dbReference type="InterPro" id="IPR036691">
    <property type="entry name" value="Endo/exonu/phosph_ase_sf"/>
</dbReference>
<keyword evidence="2" id="KW-0255">Endonuclease</keyword>
<dbReference type="Proteomes" id="UP001379949">
    <property type="component" value="Unassembled WGS sequence"/>
</dbReference>
<evidence type="ECO:0000259" key="1">
    <source>
        <dbReference type="Pfam" id="PF03372"/>
    </source>
</evidence>
<comment type="caution">
    <text evidence="2">The sequence shown here is derived from an EMBL/GenBank/DDBJ whole genome shotgun (WGS) entry which is preliminary data.</text>
</comment>
<keyword evidence="3" id="KW-1185">Reference proteome</keyword>
<evidence type="ECO:0000313" key="2">
    <source>
        <dbReference type="EMBL" id="MEL0614579.1"/>
    </source>
</evidence>